<dbReference type="InterPro" id="IPR038510">
    <property type="entry name" value="Spt4_sf"/>
</dbReference>
<dbReference type="CDD" id="cd07973">
    <property type="entry name" value="Spt4"/>
    <property type="match status" value="1"/>
</dbReference>
<evidence type="ECO:0000259" key="7">
    <source>
        <dbReference type="SMART" id="SM01389"/>
    </source>
</evidence>
<dbReference type="PANTHER" id="PTHR12882">
    <property type="entry name" value="SUPPRESSOR OF TY 4"/>
    <property type="match status" value="1"/>
</dbReference>
<comment type="subcellular location">
    <subcellularLocation>
        <location evidence="1 6">Nucleus</location>
    </subcellularLocation>
</comment>
<evidence type="ECO:0000313" key="8">
    <source>
        <dbReference type="EMBL" id="CAG8444166.1"/>
    </source>
</evidence>
<evidence type="ECO:0000256" key="1">
    <source>
        <dbReference type="ARBA" id="ARBA00004123"/>
    </source>
</evidence>
<dbReference type="Gene3D" id="3.30.40.210">
    <property type="match status" value="1"/>
</dbReference>
<comment type="caution">
    <text evidence="8">The sequence shown here is derived from an EMBL/GenBank/DDBJ whole genome shotgun (WGS) entry which is preliminary data.</text>
</comment>
<dbReference type="GO" id="GO:0140673">
    <property type="term" value="P:transcription elongation-coupled chromatin remodeling"/>
    <property type="evidence" value="ECO:0007669"/>
    <property type="project" value="InterPro"/>
</dbReference>
<dbReference type="PANTHER" id="PTHR12882:SF1">
    <property type="entry name" value="TRANSCRIPTION ELONGATION FACTOR SPT4"/>
    <property type="match status" value="1"/>
</dbReference>
<dbReference type="Pfam" id="PF06093">
    <property type="entry name" value="Spt4"/>
    <property type="match status" value="1"/>
</dbReference>
<dbReference type="EMBL" id="CAJVPK010000079">
    <property type="protein sequence ID" value="CAG8444166.1"/>
    <property type="molecule type" value="Genomic_DNA"/>
</dbReference>
<dbReference type="InterPro" id="IPR009287">
    <property type="entry name" value="Spt4"/>
</dbReference>
<dbReference type="GO" id="GO:0032044">
    <property type="term" value="C:DSIF complex"/>
    <property type="evidence" value="ECO:0007669"/>
    <property type="project" value="TreeGrafter"/>
</dbReference>
<feature type="domain" description="Spt4/RpoE2 zinc finger" evidence="7">
    <location>
        <begin position="14"/>
        <end position="91"/>
    </location>
</feature>
<dbReference type="InterPro" id="IPR022800">
    <property type="entry name" value="Spt4/RpoE2_Znf"/>
</dbReference>
<dbReference type="SMART" id="SM01389">
    <property type="entry name" value="Spt4"/>
    <property type="match status" value="1"/>
</dbReference>
<dbReference type="GO" id="GO:0000993">
    <property type="term" value="F:RNA polymerase II complex binding"/>
    <property type="evidence" value="ECO:0007669"/>
    <property type="project" value="TreeGrafter"/>
</dbReference>
<dbReference type="PIRSF" id="PIRSF025023">
    <property type="entry name" value="Spt4"/>
    <property type="match status" value="1"/>
</dbReference>
<dbReference type="OrthoDB" id="248751at2759"/>
<evidence type="ECO:0000256" key="3">
    <source>
        <dbReference type="ARBA" id="ARBA00020182"/>
    </source>
</evidence>
<evidence type="ECO:0000256" key="4">
    <source>
        <dbReference type="ARBA" id="ARBA00023163"/>
    </source>
</evidence>
<keyword evidence="9" id="KW-1185">Reference proteome</keyword>
<dbReference type="GO" id="GO:0006355">
    <property type="term" value="P:regulation of DNA-templated transcription"/>
    <property type="evidence" value="ECO:0007669"/>
    <property type="project" value="InterPro"/>
</dbReference>
<dbReference type="AlphaFoldDB" id="A0A9N8VDP9"/>
<evidence type="ECO:0000313" key="9">
    <source>
        <dbReference type="Proteomes" id="UP000789706"/>
    </source>
</evidence>
<keyword evidence="4 6" id="KW-0804">Transcription</keyword>
<evidence type="ECO:0000256" key="5">
    <source>
        <dbReference type="ARBA" id="ARBA00023242"/>
    </source>
</evidence>
<organism evidence="8 9">
    <name type="scientific">Diversispora eburnea</name>
    <dbReference type="NCBI Taxonomy" id="1213867"/>
    <lineage>
        <taxon>Eukaryota</taxon>
        <taxon>Fungi</taxon>
        <taxon>Fungi incertae sedis</taxon>
        <taxon>Mucoromycota</taxon>
        <taxon>Glomeromycotina</taxon>
        <taxon>Glomeromycetes</taxon>
        <taxon>Diversisporales</taxon>
        <taxon>Diversisporaceae</taxon>
        <taxon>Diversispora</taxon>
    </lineage>
</organism>
<accession>A0A9N8VDP9</accession>
<proteinExistence type="inferred from homology"/>
<dbReference type="GO" id="GO:0008270">
    <property type="term" value="F:zinc ion binding"/>
    <property type="evidence" value="ECO:0007669"/>
    <property type="project" value="InterPro"/>
</dbReference>
<dbReference type="SUPFAM" id="SSF63393">
    <property type="entry name" value="RNA polymerase subunits"/>
    <property type="match status" value="1"/>
</dbReference>
<evidence type="ECO:0000256" key="6">
    <source>
        <dbReference type="PIRNR" id="PIRNR025023"/>
    </source>
</evidence>
<name>A0A9N8VDP9_9GLOM</name>
<dbReference type="InterPro" id="IPR029040">
    <property type="entry name" value="RPABC4/Spt4"/>
</dbReference>
<gene>
    <name evidence="8" type="ORF">DEBURN_LOCUS1672</name>
</gene>
<protein>
    <recommendedName>
        <fullName evidence="3 6">Transcription elongation factor SPT4</fullName>
    </recommendedName>
</protein>
<reference evidence="8" key="1">
    <citation type="submission" date="2021-06" db="EMBL/GenBank/DDBJ databases">
        <authorList>
            <person name="Kallberg Y."/>
            <person name="Tangrot J."/>
            <person name="Rosling A."/>
        </authorList>
    </citation>
    <scope>NUCLEOTIDE SEQUENCE</scope>
    <source>
        <strain evidence="8">AZ414A</strain>
    </source>
</reference>
<sequence length="124" mass="13954">MTSIASVPQTARQLRACLVCSLVKHSDQFRREGCDNCESFLQLRLHPERLSECTTTSFDGLIANINPECSWTAKHKKIDQFVVGVYAVGVMGSIPEWVEDEMSRRGIHYIPRDGSYTTNTNSSQ</sequence>
<keyword evidence="5 6" id="KW-0539">Nucleus</keyword>
<evidence type="ECO:0000256" key="2">
    <source>
        <dbReference type="ARBA" id="ARBA00010464"/>
    </source>
</evidence>
<comment type="function">
    <text evidence="6">The SPT4-SPT5 complex mediates both activation and inhibition of transcription elongation, and plays a role in pre-mRNA processing. This complex seems to be important for the stability of the RNA polymerase II elongation machinery on the chromatin template but not for the inherent ability of this machinery to translocate down the gene.</text>
</comment>
<comment type="similarity">
    <text evidence="2 6">Belongs to the SPT4 family.</text>
</comment>
<dbReference type="Proteomes" id="UP000789706">
    <property type="component" value="Unassembled WGS sequence"/>
</dbReference>